<keyword evidence="2" id="KW-1185">Reference proteome</keyword>
<dbReference type="OrthoDB" id="2142040at2759"/>
<evidence type="ECO:0000313" key="1">
    <source>
        <dbReference type="EMBL" id="EJD41406.1"/>
    </source>
</evidence>
<dbReference type="EMBL" id="JH687793">
    <property type="protein sequence ID" value="EJD41406.1"/>
    <property type="molecule type" value="Genomic_DNA"/>
</dbReference>
<dbReference type="PANTHER" id="PTHR31649">
    <property type="entry name" value="AGAP009604-PA"/>
    <property type="match status" value="1"/>
</dbReference>
<dbReference type="AlphaFoldDB" id="J0D2U2"/>
<accession>J0D2U2</accession>
<protein>
    <submittedName>
        <fullName evidence="1">Uncharacterized protein</fullName>
    </submittedName>
</protein>
<sequence length="183" mass="19741">MLQGDSSMYKSPYQDAPPAFAQLPLIPFSAPVSALKATSGDQFPSEQLTGPAPCSDKDKAVFVGLVHFNGGLQPCKVVPAFHPRPVRVGFGGREHTVDGDFFVVPLDAHRMEWVHASHGQLPQGRQPVDAGHESDGKPLYHAVALVNGVAVPGKVGPHLKRALVPYGGGEHSREYYQILCWRS</sequence>
<proteinExistence type="predicted"/>
<organism evidence="1 2">
    <name type="scientific">Auricularia subglabra (strain TFB-10046 / SS5)</name>
    <name type="common">White-rot fungus</name>
    <name type="synonym">Auricularia delicata (strain TFB10046)</name>
    <dbReference type="NCBI Taxonomy" id="717982"/>
    <lineage>
        <taxon>Eukaryota</taxon>
        <taxon>Fungi</taxon>
        <taxon>Dikarya</taxon>
        <taxon>Basidiomycota</taxon>
        <taxon>Agaricomycotina</taxon>
        <taxon>Agaricomycetes</taxon>
        <taxon>Auriculariales</taxon>
        <taxon>Auriculariaceae</taxon>
        <taxon>Auricularia</taxon>
    </lineage>
</organism>
<dbReference type="PANTHER" id="PTHR31649:SF1">
    <property type="entry name" value="FARNESOIC ACID O-METHYL TRANSFERASE DOMAIN-CONTAINING PROTEIN"/>
    <property type="match status" value="1"/>
</dbReference>
<dbReference type="InterPro" id="IPR006616">
    <property type="entry name" value="DM9_repeat"/>
</dbReference>
<reference evidence="2" key="1">
    <citation type="journal article" date="2012" name="Science">
        <title>The Paleozoic origin of enzymatic lignin decomposition reconstructed from 31 fungal genomes.</title>
        <authorList>
            <person name="Floudas D."/>
            <person name="Binder M."/>
            <person name="Riley R."/>
            <person name="Barry K."/>
            <person name="Blanchette R.A."/>
            <person name="Henrissat B."/>
            <person name="Martinez A.T."/>
            <person name="Otillar R."/>
            <person name="Spatafora J.W."/>
            <person name="Yadav J.S."/>
            <person name="Aerts A."/>
            <person name="Benoit I."/>
            <person name="Boyd A."/>
            <person name="Carlson A."/>
            <person name="Copeland A."/>
            <person name="Coutinho P.M."/>
            <person name="de Vries R.P."/>
            <person name="Ferreira P."/>
            <person name="Findley K."/>
            <person name="Foster B."/>
            <person name="Gaskell J."/>
            <person name="Glotzer D."/>
            <person name="Gorecki P."/>
            <person name="Heitman J."/>
            <person name="Hesse C."/>
            <person name="Hori C."/>
            <person name="Igarashi K."/>
            <person name="Jurgens J.A."/>
            <person name="Kallen N."/>
            <person name="Kersten P."/>
            <person name="Kohler A."/>
            <person name="Kuees U."/>
            <person name="Kumar T.K.A."/>
            <person name="Kuo A."/>
            <person name="LaButti K."/>
            <person name="Larrondo L.F."/>
            <person name="Lindquist E."/>
            <person name="Ling A."/>
            <person name="Lombard V."/>
            <person name="Lucas S."/>
            <person name="Lundell T."/>
            <person name="Martin R."/>
            <person name="McLaughlin D.J."/>
            <person name="Morgenstern I."/>
            <person name="Morin E."/>
            <person name="Murat C."/>
            <person name="Nagy L.G."/>
            <person name="Nolan M."/>
            <person name="Ohm R.A."/>
            <person name="Patyshakuliyeva A."/>
            <person name="Rokas A."/>
            <person name="Ruiz-Duenas F.J."/>
            <person name="Sabat G."/>
            <person name="Salamov A."/>
            <person name="Samejima M."/>
            <person name="Schmutz J."/>
            <person name="Slot J.C."/>
            <person name="St John F."/>
            <person name="Stenlid J."/>
            <person name="Sun H."/>
            <person name="Sun S."/>
            <person name="Syed K."/>
            <person name="Tsang A."/>
            <person name="Wiebenga A."/>
            <person name="Young D."/>
            <person name="Pisabarro A."/>
            <person name="Eastwood D.C."/>
            <person name="Martin F."/>
            <person name="Cullen D."/>
            <person name="Grigoriev I.V."/>
            <person name="Hibbett D.S."/>
        </authorList>
    </citation>
    <scope>NUCLEOTIDE SEQUENCE [LARGE SCALE GENOMIC DNA]</scope>
    <source>
        <strain evidence="2">TFB10046</strain>
    </source>
</reference>
<dbReference type="OMA" id="MEWVHAS"/>
<dbReference type="SMART" id="SM00696">
    <property type="entry name" value="DM9"/>
    <property type="match status" value="1"/>
</dbReference>
<gene>
    <name evidence="1" type="ORF">AURDEDRAFT_186569</name>
</gene>
<name>J0D2U2_AURST</name>
<dbReference type="KEGG" id="adl:AURDEDRAFT_186569"/>
<dbReference type="InParanoid" id="J0D2U2"/>
<dbReference type="eggNOG" id="ENOG502SJVU">
    <property type="taxonomic scope" value="Eukaryota"/>
</dbReference>
<dbReference type="Pfam" id="PF11901">
    <property type="entry name" value="DM9"/>
    <property type="match status" value="1"/>
</dbReference>
<evidence type="ECO:0000313" key="2">
    <source>
        <dbReference type="Proteomes" id="UP000006514"/>
    </source>
</evidence>
<dbReference type="Proteomes" id="UP000006514">
    <property type="component" value="Unassembled WGS sequence"/>
</dbReference>